<dbReference type="SUPFAM" id="SSF51120">
    <property type="entry name" value="beta-Roll"/>
    <property type="match status" value="2"/>
</dbReference>
<name>A0ABU0BXZ5_9HYPH</name>
<keyword evidence="2" id="KW-0964">Secreted</keyword>
<dbReference type="Pfam" id="PF00353">
    <property type="entry name" value="HemolysinCabind"/>
    <property type="match status" value="3"/>
</dbReference>
<dbReference type="Proteomes" id="UP001230207">
    <property type="component" value="Unassembled WGS sequence"/>
</dbReference>
<dbReference type="InterPro" id="IPR050557">
    <property type="entry name" value="RTX_toxin/Mannuronan_C5-epim"/>
</dbReference>
<dbReference type="PROSITE" id="PS00330">
    <property type="entry name" value="HEMOLYSIN_CALCIUM"/>
    <property type="match status" value="1"/>
</dbReference>
<gene>
    <name evidence="3" type="ORF">QO002_005044</name>
</gene>
<reference evidence="3 4" key="1">
    <citation type="submission" date="2023-07" db="EMBL/GenBank/DDBJ databases">
        <title>Genomic Encyclopedia of Type Strains, Phase IV (KMG-IV): sequencing the most valuable type-strain genomes for metagenomic binning, comparative biology and taxonomic classification.</title>
        <authorList>
            <person name="Goeker M."/>
        </authorList>
    </citation>
    <scope>NUCLEOTIDE SEQUENCE [LARGE SCALE GENOMIC DNA]</scope>
    <source>
        <strain evidence="3 4">DSM 1112</strain>
    </source>
</reference>
<comment type="caution">
    <text evidence="3">The sequence shown here is derived from an EMBL/GenBank/DDBJ whole genome shotgun (WGS) entry which is preliminary data.</text>
</comment>
<protein>
    <submittedName>
        <fullName evidence="3">Ca2+-binding RTX toxin-like protein</fullName>
    </submittedName>
</protein>
<evidence type="ECO:0000256" key="2">
    <source>
        <dbReference type="ARBA" id="ARBA00022525"/>
    </source>
</evidence>
<dbReference type="EMBL" id="JAUSVF010000002">
    <property type="protein sequence ID" value="MDQ0322838.1"/>
    <property type="molecule type" value="Genomic_DNA"/>
</dbReference>
<dbReference type="PANTHER" id="PTHR38340:SF1">
    <property type="entry name" value="S-LAYER PROTEIN"/>
    <property type="match status" value="1"/>
</dbReference>
<keyword evidence="4" id="KW-1185">Reference proteome</keyword>
<dbReference type="PANTHER" id="PTHR38340">
    <property type="entry name" value="S-LAYER PROTEIN"/>
    <property type="match status" value="1"/>
</dbReference>
<dbReference type="PRINTS" id="PR00313">
    <property type="entry name" value="CABNDNGRPT"/>
</dbReference>
<dbReference type="RefSeq" id="WP_307234831.1">
    <property type="nucleotide sequence ID" value="NZ_JAUSVF010000002.1"/>
</dbReference>
<evidence type="ECO:0000313" key="3">
    <source>
        <dbReference type="EMBL" id="MDQ0322838.1"/>
    </source>
</evidence>
<accession>A0ABU0BXZ5</accession>
<sequence length="385" mass="40703">MGALNVRDQSLNMYEMGFRQYEAGSAPLVEFDDGVATIWWSATEYLQFEASSYDPVIGPIYDGAQGFSNGVLIYSLYDPSEIFLEGNAALEAFALTGDGFALFELLINGYPEYKAHPALYGRAEDDLLFGLDHNDTLEGDGGNDELIGNEGNDALLGDAIVSFAPGGDDALDGGPGSDRMEGGLGNDTYYVDDSTDKIIEDDITQGDDQAFTGVSYTLAAEVSVETLSTADQSGSDAIDLTGNELGNWLVGNAGNNNISAGDGDDVLQGWGGTDTLTGGIGNDFFCFSTLPDQRALTTQITDFTTTEEDTVALDGIVFRELTVGVLDSAAFRIGAAAEDADDRIIYNATTGALTYDNNGVVSDGDTTIAMLTVGLVLRNTDFLIS</sequence>
<evidence type="ECO:0000313" key="4">
    <source>
        <dbReference type="Proteomes" id="UP001230207"/>
    </source>
</evidence>
<dbReference type="InterPro" id="IPR001343">
    <property type="entry name" value="Hemolysn_Ca-bd"/>
</dbReference>
<dbReference type="Gene3D" id="2.150.10.10">
    <property type="entry name" value="Serralysin-like metalloprotease, C-terminal"/>
    <property type="match status" value="3"/>
</dbReference>
<evidence type="ECO:0000256" key="1">
    <source>
        <dbReference type="ARBA" id="ARBA00004613"/>
    </source>
</evidence>
<dbReference type="InterPro" id="IPR018511">
    <property type="entry name" value="Hemolysin-typ_Ca-bd_CS"/>
</dbReference>
<dbReference type="InterPro" id="IPR011049">
    <property type="entry name" value="Serralysin-like_metalloprot_C"/>
</dbReference>
<proteinExistence type="predicted"/>
<organism evidence="3 4">
    <name type="scientific">Pararhizobium capsulatum DSM 1112</name>
    <dbReference type="NCBI Taxonomy" id="1121113"/>
    <lineage>
        <taxon>Bacteria</taxon>
        <taxon>Pseudomonadati</taxon>
        <taxon>Pseudomonadota</taxon>
        <taxon>Alphaproteobacteria</taxon>
        <taxon>Hyphomicrobiales</taxon>
        <taxon>Rhizobiaceae</taxon>
        <taxon>Rhizobium/Agrobacterium group</taxon>
        <taxon>Pararhizobium</taxon>
    </lineage>
</organism>
<comment type="subcellular location">
    <subcellularLocation>
        <location evidence="1">Secreted</location>
    </subcellularLocation>
</comment>